<reference evidence="2 3" key="1">
    <citation type="journal article" date="2024" name="ISME J.">
        <title>Tailless and filamentous prophages are predominant in marine Vibrio.</title>
        <authorList>
            <person name="Steensen K."/>
            <person name="Seneca J."/>
            <person name="Bartlau N."/>
            <person name="Yu X.A."/>
            <person name="Hussain F.A."/>
            <person name="Polz M.F."/>
        </authorList>
    </citation>
    <scope>NUCLEOTIDE SEQUENCE [LARGE SCALE GENOMIC DNA]</scope>
    <source>
        <strain evidence="2 3">10N.222.51.A1</strain>
    </source>
</reference>
<dbReference type="EMBL" id="JBFRUW010000063">
    <property type="protein sequence ID" value="MFA0570050.1"/>
    <property type="molecule type" value="Genomic_DNA"/>
</dbReference>
<dbReference type="InterPro" id="IPR021550">
    <property type="entry name" value="DUF2897"/>
</dbReference>
<keyword evidence="3" id="KW-1185">Reference proteome</keyword>
<keyword evidence="1" id="KW-0472">Membrane</keyword>
<evidence type="ECO:0000313" key="3">
    <source>
        <dbReference type="Proteomes" id="UP001570417"/>
    </source>
</evidence>
<dbReference type="Proteomes" id="UP001570417">
    <property type="component" value="Unassembled WGS sequence"/>
</dbReference>
<gene>
    <name evidence="2" type="ORF">AB4566_17390</name>
</gene>
<keyword evidence="1" id="KW-1133">Transmembrane helix</keyword>
<protein>
    <submittedName>
        <fullName evidence="2">DUF2897 family protein</fullName>
    </submittedName>
</protein>
<organism evidence="2 3">
    <name type="scientific">Vibrio gallaecicus</name>
    <dbReference type="NCBI Taxonomy" id="552386"/>
    <lineage>
        <taxon>Bacteria</taxon>
        <taxon>Pseudomonadati</taxon>
        <taxon>Pseudomonadota</taxon>
        <taxon>Gammaproteobacteria</taxon>
        <taxon>Vibrionales</taxon>
        <taxon>Vibrionaceae</taxon>
        <taxon>Vibrio</taxon>
    </lineage>
</organism>
<evidence type="ECO:0000313" key="2">
    <source>
        <dbReference type="EMBL" id="MFA0570050.1"/>
    </source>
</evidence>
<dbReference type="Pfam" id="PF11446">
    <property type="entry name" value="DUF2897"/>
    <property type="match status" value="1"/>
</dbReference>
<evidence type="ECO:0000256" key="1">
    <source>
        <dbReference type="SAM" id="Phobius"/>
    </source>
</evidence>
<feature type="transmembrane region" description="Helical" evidence="1">
    <location>
        <begin position="6"/>
        <end position="26"/>
    </location>
</feature>
<dbReference type="RefSeq" id="WP_273295354.1">
    <property type="nucleotide sequence ID" value="NZ_JBFRUW010000063.1"/>
</dbReference>
<keyword evidence="1" id="KW-0812">Transmembrane</keyword>
<accession>A0ABV4NF34</accession>
<comment type="caution">
    <text evidence="2">The sequence shown here is derived from an EMBL/GenBank/DDBJ whole genome shotgun (WGS) entry which is preliminary data.</text>
</comment>
<name>A0ABV4NF34_9VIBR</name>
<sequence>MLEILTNPWVICFIVVSVIVGNIAALKYTANMNVGKPSKLKGESDLDKLNRLDKLNSARKAAEQDAHKDA</sequence>
<proteinExistence type="predicted"/>